<accession>M1JI54</accession>
<reference evidence="2" key="1">
    <citation type="journal article" date="2013" name="Eukaryot. Cell">
        <title>Extremely Reduced Levels of Heterozygosity in the Vertebrate Pathogen Encephalitozoon cuniculi.</title>
        <authorList>
            <person name="Selman M."/>
            <person name="Sak B."/>
            <person name="Kvac M."/>
            <person name="Farinelli L."/>
            <person name="Weiss L.M."/>
            <person name="Corradi N."/>
        </authorList>
    </citation>
    <scope>NUCLEOTIDE SEQUENCE</scope>
</reference>
<comment type="similarity">
    <text evidence="1">Belongs to the V-ATPase V0D/AC39 subunit family.</text>
</comment>
<dbReference type="VEuPathDB" id="MicrosporidiaDB:AEWR_081540"/>
<dbReference type="EMBL" id="KC513605">
    <property type="protein sequence ID" value="AGE95074.1"/>
    <property type="molecule type" value="Genomic_DNA"/>
</dbReference>
<dbReference type="Pfam" id="PF01992">
    <property type="entry name" value="vATP-synt_AC39"/>
    <property type="match status" value="1"/>
</dbReference>
<comment type="function">
    <text evidence="1">Subunit of the V0 complex of vacuolar(H+)-ATPase (V-ATPase), a multisubunit enzyme composed of a peripheral complex (V1) that hydrolyzes ATP and a membrane integral complex (V0) that translocates protons. V-ATPase is responsible for acidifying and maintaining the pH of intracellular compartments. This subunit is a non-integral membrane component of the membrane pore domain and is required for proper assembly of the V0 sector. Might be involved in the regulated assembly of V1 subunits onto the membrane sector or alternatively may prevent the passage of protons through V0 pores.</text>
</comment>
<dbReference type="InterPro" id="IPR036079">
    <property type="entry name" value="ATPase_csu/dsu_sf"/>
</dbReference>
<dbReference type="PIRSF" id="PIRSF018497">
    <property type="entry name" value="V-ATP_synth_D"/>
    <property type="match status" value="1"/>
</dbReference>
<name>M1JI54_ENCCN</name>
<dbReference type="VEuPathDB" id="MicrosporidiaDB:ECU08_1520"/>
<evidence type="ECO:0000256" key="1">
    <source>
        <dbReference type="PIRNR" id="PIRNR018497"/>
    </source>
</evidence>
<dbReference type="VEuPathDB" id="MicrosporidiaDB:AEWQ_081530"/>
<protein>
    <recommendedName>
        <fullName evidence="1">V-type proton ATPase subunit</fullName>
    </recommendedName>
</protein>
<dbReference type="InterPro" id="IPR016727">
    <property type="entry name" value="ATPase_V0-cplx_dsu"/>
</dbReference>
<comment type="subunit">
    <text evidence="1">V-ATPase is a heteromultimeric enzyme made up of two complexes: the ATP-hydrolytic V1 complex and the proton translocation V0 complex.</text>
</comment>
<dbReference type="SUPFAM" id="SSF103486">
    <property type="entry name" value="V-type ATP synthase subunit C"/>
    <property type="match status" value="1"/>
</dbReference>
<sequence>MESYLFWRISLLMEKQFSHVERYGYIISEINGKKEEMLKEEDYNALKRCENLEEVAIKLSKTYRSLSEGIAYTKPELKKRLLETLKADFDHYRDVEDKGIRTILDYYMDFHKIQNFFYLLQCKLQDPNLGRSFEKIEIGDFSALRTIKFSNNMDDVQRYCMENSFLKKFEERVRFKKEFSANNFQVLQTLFFKFHIEETYRNLNDDMEHMREILRLEGDRQIIEIAMNTLNSKDLVGRKRMSLFPDVHSMDLRTRELLSHVEGLEDMKSVLSTRYNFDKDISNVLIRAELQKYQESFSMYGDLSCVYSYFKIKEQEIKNILWVAECIIQNRRDAMDHLFVV</sequence>
<gene>
    <name evidence="2" type="ORF">ECU08_1520</name>
</gene>
<keyword evidence="1" id="KW-0406">Ion transport</keyword>
<proteinExistence type="inferred from homology"/>
<dbReference type="GO" id="GO:0033179">
    <property type="term" value="C:proton-transporting V-type ATPase, V0 domain"/>
    <property type="evidence" value="ECO:0007669"/>
    <property type="project" value="InterPro"/>
</dbReference>
<keyword evidence="1" id="KW-0375">Hydrogen ion transport</keyword>
<dbReference type="GO" id="GO:0046961">
    <property type="term" value="F:proton-transporting ATPase activity, rotational mechanism"/>
    <property type="evidence" value="ECO:0007669"/>
    <property type="project" value="InterPro"/>
</dbReference>
<dbReference type="PANTHER" id="PTHR11028">
    <property type="entry name" value="VACUOLAR ATP SYNTHASE SUBUNIT AC39"/>
    <property type="match status" value="1"/>
</dbReference>
<dbReference type="OMA" id="MTYGYMI"/>
<keyword evidence="1" id="KW-0813">Transport</keyword>
<dbReference type="InterPro" id="IPR002843">
    <property type="entry name" value="ATPase_V0-cplx_csu/dsu"/>
</dbReference>
<organism evidence="2">
    <name type="scientific">Encephalitozoon cuniculi</name>
    <name type="common">Microsporidian parasite</name>
    <dbReference type="NCBI Taxonomy" id="6035"/>
    <lineage>
        <taxon>Eukaryota</taxon>
        <taxon>Fungi</taxon>
        <taxon>Fungi incertae sedis</taxon>
        <taxon>Microsporidia</taxon>
        <taxon>Unikaryonidae</taxon>
        <taxon>Encephalitozoon</taxon>
    </lineage>
</organism>
<dbReference type="VEuPathDB" id="MicrosporidiaDB:M970_081540"/>
<dbReference type="VEuPathDB" id="MicrosporidiaDB:AEWD_081490"/>
<evidence type="ECO:0000313" key="2">
    <source>
        <dbReference type="EMBL" id="AGE95074.1"/>
    </source>
</evidence>
<dbReference type="AlphaFoldDB" id="M1JI54"/>